<keyword evidence="11" id="KW-0645">Protease</keyword>
<evidence type="ECO:0000256" key="6">
    <source>
        <dbReference type="ARBA" id="ARBA00023316"/>
    </source>
</evidence>
<dbReference type="PANTHER" id="PTHR21581">
    <property type="entry name" value="D-ALANYL-D-ALANINE CARBOXYPEPTIDASE"/>
    <property type="match status" value="1"/>
</dbReference>
<dbReference type="GO" id="GO:0071555">
    <property type="term" value="P:cell wall organization"/>
    <property type="evidence" value="ECO:0007669"/>
    <property type="project" value="UniProtKB-KW"/>
</dbReference>
<dbReference type="AlphaFoldDB" id="D1AQW1"/>
<feature type="active site" evidence="7">
    <location>
        <position position="106"/>
    </location>
</feature>
<dbReference type="EMBL" id="CP001739">
    <property type="protein sequence ID" value="ACZ10371.1"/>
    <property type="molecule type" value="Genomic_DNA"/>
</dbReference>
<organism evidence="11 12">
    <name type="scientific">Sebaldella termitidis (strain ATCC 33386 / NCTC 11300)</name>
    <dbReference type="NCBI Taxonomy" id="526218"/>
    <lineage>
        <taxon>Bacteria</taxon>
        <taxon>Fusobacteriati</taxon>
        <taxon>Fusobacteriota</taxon>
        <taxon>Fusobacteriia</taxon>
        <taxon>Fusobacteriales</taxon>
        <taxon>Leptotrichiaceae</taxon>
        <taxon>Sebaldella</taxon>
    </lineage>
</organism>
<comment type="similarity">
    <text evidence="1 9">Belongs to the peptidase S11 family.</text>
</comment>
<protein>
    <submittedName>
        <fullName evidence="11">Peptidase S11 D-alanyl-D-alanine carboxypeptidase 1</fullName>
    </submittedName>
</protein>
<keyword evidence="6" id="KW-0961">Cell wall biogenesis/degradation</keyword>
<evidence type="ECO:0000256" key="4">
    <source>
        <dbReference type="ARBA" id="ARBA00022960"/>
    </source>
</evidence>
<keyword evidence="11" id="KW-0121">Carboxypeptidase</keyword>
<feature type="domain" description="Peptidase S11 D-alanyl-D-alanine carboxypeptidase A N-terminal" evidence="10">
    <location>
        <begin position="24"/>
        <end position="245"/>
    </location>
</feature>
<dbReference type="GO" id="GO:0006508">
    <property type="term" value="P:proteolysis"/>
    <property type="evidence" value="ECO:0007669"/>
    <property type="project" value="InterPro"/>
</dbReference>
<dbReference type="Gene3D" id="3.40.710.10">
    <property type="entry name" value="DD-peptidase/beta-lactamase superfamily"/>
    <property type="match status" value="1"/>
</dbReference>
<reference evidence="11 12" key="2">
    <citation type="journal article" date="2010" name="Stand. Genomic Sci.">
        <title>Complete genome sequence of Sebaldella termitidis type strain (NCTC 11300).</title>
        <authorList>
            <person name="Harmon-Smith M."/>
            <person name="Celia L."/>
            <person name="Chertkov O."/>
            <person name="Lapidus A."/>
            <person name="Copeland A."/>
            <person name="Glavina Del Rio T."/>
            <person name="Nolan M."/>
            <person name="Lucas S."/>
            <person name="Tice H."/>
            <person name="Cheng J.F."/>
            <person name="Han C."/>
            <person name="Detter J.C."/>
            <person name="Bruce D."/>
            <person name="Goodwin L."/>
            <person name="Pitluck S."/>
            <person name="Pati A."/>
            <person name="Liolios K."/>
            <person name="Ivanova N."/>
            <person name="Mavromatis K."/>
            <person name="Mikhailova N."/>
            <person name="Chen A."/>
            <person name="Palaniappan K."/>
            <person name="Land M."/>
            <person name="Hauser L."/>
            <person name="Chang Y.J."/>
            <person name="Jeffries C.D."/>
            <person name="Brettin T."/>
            <person name="Goker M."/>
            <person name="Beck B."/>
            <person name="Bristow J."/>
            <person name="Eisen J.A."/>
            <person name="Markowitz V."/>
            <person name="Hugenholtz P."/>
            <person name="Kyrpides N.C."/>
            <person name="Klenk H.P."/>
            <person name="Chen F."/>
        </authorList>
    </citation>
    <scope>NUCLEOTIDE SEQUENCE [LARGE SCALE GENOMIC DNA]</scope>
    <source>
        <strain evidence="12">ATCC 33386 / NCTC 11300</strain>
    </source>
</reference>
<dbReference type="RefSeq" id="WP_012862953.1">
    <property type="nucleotide sequence ID" value="NC_013517.1"/>
</dbReference>
<feature type="active site" description="Acyl-ester intermediate" evidence="7">
    <location>
        <position position="47"/>
    </location>
</feature>
<dbReference type="InterPro" id="IPR018044">
    <property type="entry name" value="Peptidase_S11"/>
</dbReference>
<name>D1AQW1_SEBTE</name>
<keyword evidence="3" id="KW-0378">Hydrolase</keyword>
<dbReference type="Proteomes" id="UP000000845">
    <property type="component" value="Chromosome"/>
</dbReference>
<sequence length="357" mass="39763">MKTKILSLMLLLSVFIFSYDYKELLVGDTKGNIYVQDNIYEVRPLASMTKVMTILLTLDKVNAKEISLDDNVTISYTASKVPYGVKMNAGETFTVEELLKATAIRSSNNAAYALAEYVSHGDVYDFVDKMNERARSMGLDSLRYCTPHGLPPGNTGTCMDQGNAYDIYKLAMTAIQYPEYMKIADKSSDYIKDGTIQLKATNNLLGKVEGVDGLKTGYHKAAGSNIVLTAERDGLRMIAVVMGSEKSKNRDTVGADEINSFFSTYKKSKIVDTNKAIATIKISNKDYSLYPSEDVEEIININNFDASKIEYKFNVIKTLPRKIKNGEVLGDYTVVFEGNEYTGKLQYKESDKISISK</sequence>
<dbReference type="eggNOG" id="COG1686">
    <property type="taxonomic scope" value="Bacteria"/>
</dbReference>
<dbReference type="SUPFAM" id="SSF56601">
    <property type="entry name" value="beta-lactamase/transpeptidase-like"/>
    <property type="match status" value="1"/>
</dbReference>
<reference evidence="12" key="1">
    <citation type="submission" date="2009-09" db="EMBL/GenBank/DDBJ databases">
        <title>The complete chromosome of Sebaldella termitidis ATCC 33386.</title>
        <authorList>
            <consortium name="US DOE Joint Genome Institute (JGI-PGF)"/>
            <person name="Lucas S."/>
            <person name="Copeland A."/>
            <person name="Lapidus A."/>
            <person name="Glavina del Rio T."/>
            <person name="Dalin E."/>
            <person name="Tice H."/>
            <person name="Bruce D."/>
            <person name="Goodwin L."/>
            <person name="Pitluck S."/>
            <person name="Kyrpides N."/>
            <person name="Mavromatis K."/>
            <person name="Ivanova N."/>
            <person name="Mikhailova N."/>
            <person name="Sims D."/>
            <person name="Meincke L."/>
            <person name="Brettin T."/>
            <person name="Detter J.C."/>
            <person name="Han C."/>
            <person name="Larimer F."/>
            <person name="Land M."/>
            <person name="Hauser L."/>
            <person name="Markowitz V."/>
            <person name="Cheng J.F."/>
            <person name="Hugenholtz P."/>
            <person name="Woyke T."/>
            <person name="Wu D."/>
            <person name="Eisen J.A."/>
        </authorList>
    </citation>
    <scope>NUCLEOTIDE SEQUENCE [LARGE SCALE GENOMIC DNA]</scope>
    <source>
        <strain evidence="12">ATCC 33386 / NCTC 11300</strain>
    </source>
</reference>
<proteinExistence type="inferred from homology"/>
<dbReference type="InterPro" id="IPR012338">
    <property type="entry name" value="Beta-lactam/transpept-like"/>
</dbReference>
<dbReference type="GO" id="GO:0008360">
    <property type="term" value="P:regulation of cell shape"/>
    <property type="evidence" value="ECO:0007669"/>
    <property type="project" value="UniProtKB-KW"/>
</dbReference>
<keyword evidence="5" id="KW-0573">Peptidoglycan synthesis</keyword>
<evidence type="ECO:0000259" key="10">
    <source>
        <dbReference type="Pfam" id="PF00768"/>
    </source>
</evidence>
<dbReference type="PANTHER" id="PTHR21581:SF6">
    <property type="entry name" value="TRAFFICKING PROTEIN PARTICLE COMPLEX SUBUNIT 12"/>
    <property type="match status" value="1"/>
</dbReference>
<evidence type="ECO:0000313" key="12">
    <source>
        <dbReference type="Proteomes" id="UP000000845"/>
    </source>
</evidence>
<feature type="binding site" evidence="8">
    <location>
        <position position="215"/>
    </location>
    <ligand>
        <name>substrate</name>
    </ligand>
</feature>
<evidence type="ECO:0000256" key="8">
    <source>
        <dbReference type="PIRSR" id="PIRSR618044-2"/>
    </source>
</evidence>
<evidence type="ECO:0000313" key="11">
    <source>
        <dbReference type="EMBL" id="ACZ10371.1"/>
    </source>
</evidence>
<evidence type="ECO:0000256" key="1">
    <source>
        <dbReference type="ARBA" id="ARBA00007164"/>
    </source>
</evidence>
<dbReference type="GO" id="GO:0009252">
    <property type="term" value="P:peptidoglycan biosynthetic process"/>
    <property type="evidence" value="ECO:0007669"/>
    <property type="project" value="UniProtKB-KW"/>
</dbReference>
<dbReference type="KEGG" id="str:Sterm_3537"/>
<dbReference type="GO" id="GO:0009002">
    <property type="term" value="F:serine-type D-Ala-D-Ala carboxypeptidase activity"/>
    <property type="evidence" value="ECO:0007669"/>
    <property type="project" value="InterPro"/>
</dbReference>
<dbReference type="InterPro" id="IPR001967">
    <property type="entry name" value="Peptidase_S11_N"/>
</dbReference>
<dbReference type="HOGENOM" id="CLU_027070_1_2_0"/>
<keyword evidence="2" id="KW-0732">Signal</keyword>
<keyword evidence="12" id="KW-1185">Reference proteome</keyword>
<feature type="active site" description="Proton acceptor" evidence="7">
    <location>
        <position position="50"/>
    </location>
</feature>
<evidence type="ECO:0000256" key="2">
    <source>
        <dbReference type="ARBA" id="ARBA00022729"/>
    </source>
</evidence>
<evidence type="ECO:0000256" key="9">
    <source>
        <dbReference type="RuleBase" id="RU004016"/>
    </source>
</evidence>
<dbReference type="Pfam" id="PF00768">
    <property type="entry name" value="Peptidase_S11"/>
    <property type="match status" value="1"/>
</dbReference>
<accession>D1AQW1</accession>
<dbReference type="STRING" id="526218.Sterm_3537"/>
<evidence type="ECO:0000256" key="3">
    <source>
        <dbReference type="ARBA" id="ARBA00022801"/>
    </source>
</evidence>
<gene>
    <name evidence="11" type="ordered locus">Sterm_3537</name>
</gene>
<keyword evidence="4" id="KW-0133">Cell shape</keyword>
<dbReference type="PRINTS" id="PR00725">
    <property type="entry name" value="DADACBPTASE1"/>
</dbReference>
<evidence type="ECO:0000256" key="5">
    <source>
        <dbReference type="ARBA" id="ARBA00022984"/>
    </source>
</evidence>
<evidence type="ECO:0000256" key="7">
    <source>
        <dbReference type="PIRSR" id="PIRSR618044-1"/>
    </source>
</evidence>